<reference evidence="3 4" key="1">
    <citation type="submission" date="2015-03" db="EMBL/GenBank/DDBJ databases">
        <authorList>
            <person name="Zheng J."/>
            <person name="Ganezle M."/>
        </authorList>
    </citation>
    <scope>NUCLEOTIDE SEQUENCE [LARGE SCALE GENOMIC DNA]</scope>
    <source>
        <strain evidence="3 4">LP38</strain>
    </source>
</reference>
<evidence type="ECO:0000313" key="3">
    <source>
        <dbReference type="EMBL" id="KJW12055.1"/>
    </source>
</evidence>
<protein>
    <submittedName>
        <fullName evidence="3">DegV family EDD domain-containing protein</fullName>
    </submittedName>
</protein>
<dbReference type="OrthoDB" id="9775494at2"/>
<dbReference type="PANTHER" id="PTHR33434:SF2">
    <property type="entry name" value="FATTY ACID-BINDING PROTEIN TM_1468"/>
    <property type="match status" value="1"/>
</dbReference>
<dbReference type="PROSITE" id="PS51482">
    <property type="entry name" value="DEGV"/>
    <property type="match status" value="1"/>
</dbReference>
<evidence type="ECO:0000313" key="4">
    <source>
        <dbReference type="Proteomes" id="UP000033491"/>
    </source>
</evidence>
<dbReference type="RefSeq" id="WP_045808093.1">
    <property type="nucleotide sequence ID" value="NZ_JZCR01000023.1"/>
</dbReference>
<accession>A0A0F3RQ79</accession>
<keyword evidence="2" id="KW-0446">Lipid-binding</keyword>
<comment type="caution">
    <text evidence="3">The sequence shown here is derived from an EMBL/GenBank/DDBJ whole genome shotgun (WGS) entry which is preliminary data.</text>
</comment>
<evidence type="ECO:0000256" key="2">
    <source>
        <dbReference type="ARBA" id="ARBA00023121"/>
    </source>
</evidence>
<gene>
    <name evidence="3" type="ORF">VC81_10825</name>
</gene>
<dbReference type="NCBIfam" id="TIGR00762">
    <property type="entry name" value="DegV"/>
    <property type="match status" value="1"/>
</dbReference>
<dbReference type="Gene3D" id="3.40.50.10170">
    <property type="match status" value="1"/>
</dbReference>
<organism evidence="3 4">
    <name type="scientific">Levilactobacillus spicheri</name>
    <dbReference type="NCBI Taxonomy" id="216463"/>
    <lineage>
        <taxon>Bacteria</taxon>
        <taxon>Bacillati</taxon>
        <taxon>Bacillota</taxon>
        <taxon>Bacilli</taxon>
        <taxon>Lactobacillales</taxon>
        <taxon>Lactobacillaceae</taxon>
        <taxon>Levilactobacillus</taxon>
    </lineage>
</organism>
<dbReference type="SUPFAM" id="SSF82549">
    <property type="entry name" value="DAK1/DegV-like"/>
    <property type="match status" value="1"/>
</dbReference>
<evidence type="ECO:0000256" key="1">
    <source>
        <dbReference type="ARBA" id="ARBA00003238"/>
    </source>
</evidence>
<dbReference type="EMBL" id="JZCR01000023">
    <property type="protein sequence ID" value="KJW12055.1"/>
    <property type="molecule type" value="Genomic_DNA"/>
</dbReference>
<name>A0A0F3RQ79_9LACO</name>
<dbReference type="InterPro" id="IPR050270">
    <property type="entry name" value="DegV_domain_contain"/>
</dbReference>
<dbReference type="PATRIC" id="fig|216463.3.peg.1412"/>
<dbReference type="GO" id="GO:0008289">
    <property type="term" value="F:lipid binding"/>
    <property type="evidence" value="ECO:0007669"/>
    <property type="project" value="UniProtKB-KW"/>
</dbReference>
<dbReference type="InterPro" id="IPR003797">
    <property type="entry name" value="DegV"/>
</dbReference>
<proteinExistence type="predicted"/>
<dbReference type="Proteomes" id="UP000033491">
    <property type="component" value="Unassembled WGS sequence"/>
</dbReference>
<dbReference type="PANTHER" id="PTHR33434">
    <property type="entry name" value="DEGV DOMAIN-CONTAINING PROTEIN DR_1986-RELATED"/>
    <property type="match status" value="1"/>
</dbReference>
<dbReference type="AlphaFoldDB" id="A0A0F3RQ79"/>
<dbReference type="Pfam" id="PF02645">
    <property type="entry name" value="DegV"/>
    <property type="match status" value="1"/>
</dbReference>
<comment type="function">
    <text evidence="1">May bind long-chain fatty acids, such as palmitate, and may play a role in lipid transport or fatty acid metabolism.</text>
</comment>
<sequence length="286" mass="31407">MSIAIVTDTAAYLTTEQASRYHITVLPITVILGDHQYPESAVTNQLFYDYLQSGQPLPTTAQVSLGQIETAYDQLVAQGVTQIISIHLSSGITSFMSNLKMFCQSYTKAAVYPIDSLVASAGEANLCLLAGRLIAAGYDAPAIADALIRFRDTQRVYFAVDSLRHLARTGRLSNRSAMVGSLLNIKPLLTFDDAGKIVAIGKERTMRRAFSYMTDRLAATLQQVDYPVHATVIDANNPELAAQWATSLTQQFPQLRVTQSQLGPAISVHTGEKTMGILWQQDWQEF</sequence>
<dbReference type="InterPro" id="IPR043168">
    <property type="entry name" value="DegV_C"/>
</dbReference>
<dbReference type="STRING" id="216463.VC81_10825"/>
<dbReference type="Gene3D" id="3.30.1180.10">
    <property type="match status" value="1"/>
</dbReference>